<dbReference type="InterPro" id="IPR008767">
    <property type="entry name" value="Phage_SPP1_head-tail_adaptor"/>
</dbReference>
<dbReference type="Proteomes" id="UP000321389">
    <property type="component" value="Chromosome"/>
</dbReference>
<accession>A0A5B8L7E7</accession>
<evidence type="ECO:0000313" key="1">
    <source>
        <dbReference type="EMBL" id="QDZ03318.1"/>
    </source>
</evidence>
<dbReference type="OrthoDB" id="7570189at2"/>
<dbReference type="KEGG" id="niy:FQ775_12425"/>
<dbReference type="Pfam" id="PF05521">
    <property type="entry name" value="Phage_HCP"/>
    <property type="match status" value="1"/>
</dbReference>
<evidence type="ECO:0000313" key="2">
    <source>
        <dbReference type="Proteomes" id="UP000321389"/>
    </source>
</evidence>
<proteinExistence type="predicted"/>
<keyword evidence="2" id="KW-1185">Reference proteome</keyword>
<gene>
    <name evidence="1" type="ORF">FQ775_12425</name>
</gene>
<organism evidence="1 2">
    <name type="scientific">Nitratireductor mangrovi</name>
    <dbReference type="NCBI Taxonomy" id="2599600"/>
    <lineage>
        <taxon>Bacteria</taxon>
        <taxon>Pseudomonadati</taxon>
        <taxon>Pseudomonadota</taxon>
        <taxon>Alphaproteobacteria</taxon>
        <taxon>Hyphomicrobiales</taxon>
        <taxon>Phyllobacteriaceae</taxon>
        <taxon>Nitratireductor</taxon>
    </lineage>
</organism>
<dbReference type="NCBIfam" id="TIGR01563">
    <property type="entry name" value="gp16_SPP1"/>
    <property type="match status" value="1"/>
</dbReference>
<reference evidence="1" key="1">
    <citation type="submission" date="2020-04" db="EMBL/GenBank/DDBJ databases">
        <title>Nitratireductor sp. nov. isolated from mangrove soil.</title>
        <authorList>
            <person name="Ye Y."/>
        </authorList>
    </citation>
    <scope>NUCLEOTIDE SEQUENCE</scope>
    <source>
        <strain evidence="1">SY7</strain>
    </source>
</reference>
<dbReference type="AlphaFoldDB" id="A0A5B8L7E7"/>
<sequence length="108" mass="11598">MTIDPGALREALVLEALTPAQDDSGGQVGDWVEVGPVFAAIVPVGASGRAGAGQRLEKVTHRIIIRFRADIASGMRFRKGARVFLVTALHDPDETGRYLVCIVEEEGR</sequence>
<protein>
    <submittedName>
        <fullName evidence="1">Phage head closure protein</fullName>
    </submittedName>
</protein>
<dbReference type="EMBL" id="CP042301">
    <property type="protein sequence ID" value="QDZ03318.1"/>
    <property type="molecule type" value="Genomic_DNA"/>
</dbReference>
<name>A0A5B8L7E7_9HYPH</name>
<dbReference type="InterPro" id="IPR038666">
    <property type="entry name" value="SSP1_head-tail_sf"/>
</dbReference>
<dbReference type="Gene3D" id="2.40.10.270">
    <property type="entry name" value="Bacteriophage SPP1 head-tail adaptor protein"/>
    <property type="match status" value="1"/>
</dbReference>